<dbReference type="AlphaFoldDB" id="A0A9P9A594"/>
<dbReference type="EMBL" id="JAGSXJ010000025">
    <property type="protein sequence ID" value="KAH6675254.1"/>
    <property type="molecule type" value="Genomic_DNA"/>
</dbReference>
<evidence type="ECO:0000256" key="1">
    <source>
        <dbReference type="SAM" id="SignalP"/>
    </source>
</evidence>
<dbReference type="Proteomes" id="UP000770015">
    <property type="component" value="Unassembled WGS sequence"/>
</dbReference>
<feature type="chain" id="PRO_5040197673" evidence="1">
    <location>
        <begin position="16"/>
        <end position="193"/>
    </location>
</feature>
<comment type="caution">
    <text evidence="2">The sequence shown here is derived from an EMBL/GenBank/DDBJ whole genome shotgun (WGS) entry which is preliminary data.</text>
</comment>
<evidence type="ECO:0000313" key="3">
    <source>
        <dbReference type="Proteomes" id="UP000770015"/>
    </source>
</evidence>
<keyword evidence="1" id="KW-0732">Signal</keyword>
<proteinExistence type="predicted"/>
<name>A0A9P9A594_9PEZI</name>
<sequence length="193" mass="21236">MLFIRTLAFLSGVAALAAPGWNTASLDPRGGQDVCDGGREYCGWFDEYSNTYPQCKCPLEQVWDRSLRSCVCPPIPKPPTNYGEDVYCAANRDTYRKYDAKPCPSDGKHVVVVAPKGISEADLKNRIDKECKKPRCPCGQVGPGTDKKCKYPTFPKDDADKCKKGGGKPTCARTPKDYCGYGECLKALDFVRS</sequence>
<accession>A0A9P9A594</accession>
<feature type="signal peptide" evidence="1">
    <location>
        <begin position="1"/>
        <end position="15"/>
    </location>
</feature>
<gene>
    <name evidence="2" type="ORF">F5X68DRAFT_39648</name>
</gene>
<evidence type="ECO:0000313" key="2">
    <source>
        <dbReference type="EMBL" id="KAH6675254.1"/>
    </source>
</evidence>
<organism evidence="2 3">
    <name type="scientific">Plectosphaerella plurivora</name>
    <dbReference type="NCBI Taxonomy" id="936078"/>
    <lineage>
        <taxon>Eukaryota</taxon>
        <taxon>Fungi</taxon>
        <taxon>Dikarya</taxon>
        <taxon>Ascomycota</taxon>
        <taxon>Pezizomycotina</taxon>
        <taxon>Sordariomycetes</taxon>
        <taxon>Hypocreomycetidae</taxon>
        <taxon>Glomerellales</taxon>
        <taxon>Plectosphaerellaceae</taxon>
        <taxon>Plectosphaerella</taxon>
    </lineage>
</organism>
<protein>
    <submittedName>
        <fullName evidence="2">Uncharacterized protein</fullName>
    </submittedName>
</protein>
<dbReference type="OrthoDB" id="10429216at2759"/>
<reference evidence="2" key="1">
    <citation type="journal article" date="2021" name="Nat. Commun.">
        <title>Genetic determinants of endophytism in the Arabidopsis root mycobiome.</title>
        <authorList>
            <person name="Mesny F."/>
            <person name="Miyauchi S."/>
            <person name="Thiergart T."/>
            <person name="Pickel B."/>
            <person name="Atanasova L."/>
            <person name="Karlsson M."/>
            <person name="Huettel B."/>
            <person name="Barry K.W."/>
            <person name="Haridas S."/>
            <person name="Chen C."/>
            <person name="Bauer D."/>
            <person name="Andreopoulos W."/>
            <person name="Pangilinan J."/>
            <person name="LaButti K."/>
            <person name="Riley R."/>
            <person name="Lipzen A."/>
            <person name="Clum A."/>
            <person name="Drula E."/>
            <person name="Henrissat B."/>
            <person name="Kohler A."/>
            <person name="Grigoriev I.V."/>
            <person name="Martin F.M."/>
            <person name="Hacquard S."/>
        </authorList>
    </citation>
    <scope>NUCLEOTIDE SEQUENCE</scope>
    <source>
        <strain evidence="2">MPI-SDFR-AT-0117</strain>
    </source>
</reference>
<keyword evidence="3" id="KW-1185">Reference proteome</keyword>